<dbReference type="SMART" id="SM00530">
    <property type="entry name" value="HTH_XRE"/>
    <property type="match status" value="2"/>
</dbReference>
<feature type="region of interest" description="Disordered" evidence="1">
    <location>
        <begin position="1"/>
        <end position="22"/>
    </location>
</feature>
<dbReference type="RefSeq" id="WP_145903736.1">
    <property type="nucleotide sequence ID" value="NZ_BAAAMZ010000008.1"/>
</dbReference>
<feature type="domain" description="HTH cro/C1-type" evidence="2">
    <location>
        <begin position="84"/>
        <end position="140"/>
    </location>
</feature>
<keyword evidence="4" id="KW-1185">Reference proteome</keyword>
<sequence length="230" mass="24871">MRRSSPAPAPVPFSPQAARAHRDGLGLSPEQVAEGMAAHGVRLLPSHVLGFESGEFRPSEQEFIALARALWCPPVQLMGVRPGSLRDYRLARELSQQHAATRIGLGLRSYATAELTGRWTGDPEQAAALVELFGMTLRDFVRVTGAEAELDERLRQCVEGRWRAQLPALAKLVPVPPERLGQVLAALHAEHQVPSHWGATTPAEGPVPAESRPARFWSLLARGGTGGLPV</sequence>
<evidence type="ECO:0000256" key="1">
    <source>
        <dbReference type="SAM" id="MobiDB-lite"/>
    </source>
</evidence>
<dbReference type="EMBL" id="VIWT01000001">
    <property type="protein sequence ID" value="TWF97327.1"/>
    <property type="molecule type" value="Genomic_DNA"/>
</dbReference>
<organism evidence="3 4">
    <name type="scientific">Kitasatospora viridis</name>
    <dbReference type="NCBI Taxonomy" id="281105"/>
    <lineage>
        <taxon>Bacteria</taxon>
        <taxon>Bacillati</taxon>
        <taxon>Actinomycetota</taxon>
        <taxon>Actinomycetes</taxon>
        <taxon>Kitasatosporales</taxon>
        <taxon>Streptomycetaceae</taxon>
        <taxon>Kitasatospora</taxon>
    </lineage>
</organism>
<dbReference type="AlphaFoldDB" id="A0A561UD93"/>
<protein>
    <recommendedName>
        <fullName evidence="2">HTH cro/C1-type domain-containing protein</fullName>
    </recommendedName>
</protein>
<feature type="domain" description="HTH cro/C1-type" evidence="2">
    <location>
        <begin position="17"/>
        <end position="77"/>
    </location>
</feature>
<dbReference type="Proteomes" id="UP000317940">
    <property type="component" value="Unassembled WGS sequence"/>
</dbReference>
<evidence type="ECO:0000313" key="3">
    <source>
        <dbReference type="EMBL" id="TWF97327.1"/>
    </source>
</evidence>
<proteinExistence type="predicted"/>
<dbReference type="GO" id="GO:0003677">
    <property type="term" value="F:DNA binding"/>
    <property type="evidence" value="ECO:0007669"/>
    <property type="project" value="InterPro"/>
</dbReference>
<comment type="caution">
    <text evidence="3">The sequence shown here is derived from an EMBL/GenBank/DDBJ whole genome shotgun (WGS) entry which is preliminary data.</text>
</comment>
<dbReference type="OrthoDB" id="3851368at2"/>
<evidence type="ECO:0000313" key="4">
    <source>
        <dbReference type="Proteomes" id="UP000317940"/>
    </source>
</evidence>
<dbReference type="InterPro" id="IPR010982">
    <property type="entry name" value="Lambda_DNA-bd_dom_sf"/>
</dbReference>
<name>A0A561UD93_9ACTN</name>
<dbReference type="SUPFAM" id="SSF47413">
    <property type="entry name" value="lambda repressor-like DNA-binding domains"/>
    <property type="match status" value="1"/>
</dbReference>
<evidence type="ECO:0000259" key="2">
    <source>
        <dbReference type="SMART" id="SM00530"/>
    </source>
</evidence>
<reference evidence="3 4" key="1">
    <citation type="submission" date="2019-06" db="EMBL/GenBank/DDBJ databases">
        <title>Sequencing the genomes of 1000 actinobacteria strains.</title>
        <authorList>
            <person name="Klenk H.-P."/>
        </authorList>
    </citation>
    <scope>NUCLEOTIDE SEQUENCE [LARGE SCALE GENOMIC DNA]</scope>
    <source>
        <strain evidence="3 4">DSM 44826</strain>
    </source>
</reference>
<gene>
    <name evidence="3" type="ORF">FHX73_111107</name>
</gene>
<dbReference type="CDD" id="cd00093">
    <property type="entry name" value="HTH_XRE"/>
    <property type="match status" value="2"/>
</dbReference>
<accession>A0A561UD93</accession>
<dbReference type="InterPro" id="IPR001387">
    <property type="entry name" value="Cro/C1-type_HTH"/>
</dbReference>